<keyword evidence="5 7" id="KW-1133">Transmembrane helix</keyword>
<feature type="transmembrane region" description="Helical" evidence="7">
    <location>
        <begin position="268"/>
        <end position="286"/>
    </location>
</feature>
<feature type="transmembrane region" description="Helical" evidence="7">
    <location>
        <begin position="409"/>
        <end position="426"/>
    </location>
</feature>
<proteinExistence type="inferred from homology"/>
<feature type="transmembrane region" description="Helical" evidence="7">
    <location>
        <begin position="432"/>
        <end position="458"/>
    </location>
</feature>
<dbReference type="InterPro" id="IPR001991">
    <property type="entry name" value="Na-dicarboxylate_symporter"/>
</dbReference>
<feature type="transmembrane region" description="Helical" evidence="7">
    <location>
        <begin position="298"/>
        <end position="324"/>
    </location>
</feature>
<dbReference type="InterPro" id="IPR036458">
    <property type="entry name" value="Na:dicarbo_symporter_sf"/>
</dbReference>
<comment type="similarity">
    <text evidence="2 7">Belongs to the dicarboxylate/amino acid:cation symporter (DAACS) (TC 2.A.23) family.</text>
</comment>
<feature type="transmembrane region" description="Helical" evidence="7">
    <location>
        <begin position="372"/>
        <end position="397"/>
    </location>
</feature>
<name>A0A151X4Q4_9HYME</name>
<sequence>MSKLTSLILLLSKHKLIIITLIGVIIGMSCGLSLKNYSGRTWSQRDIMYIKFLGELFLRVVNCLILPLVTSSIISATCNLTKSGPIGFMALCYYLTTTTIGITLCVILVQTIRPGELMRDEGAISTSTKTFMTVDTILDMFRNLVPENLVHACMYQYIICLSKSLFLLQHRKNLKTIIFLLLQYQTVLEQPANVSAVPIEEWPITSEYVAGTNVLGLVFYSLLIGLAIGKTGEKGKPLSDFFTSLTNVTMKIMRWVTLIKCAIRDKTFLFRLAPVGVTFLIAGRMLEIDDFSDIISHLGFYILTVFVGLTLQGFVILPLLHWIITRRSPYKIISKLGPSFAAAIGTSSSTATVPYTIKCLADLGINPKITNFIIPIGAAINMDGIALYETIGAIFIIQLRGLQFSLLKIIIISITCTVSCVGAAGIPSGGYMMLIMVLNSIGVPIEDVSLIIAVDWFIDRFRTTINIIGDALGASIISRFCKKYLEEEQLEDEIYPLETNVCNMKIPCL</sequence>
<dbReference type="PANTHER" id="PTHR11958">
    <property type="entry name" value="SODIUM/DICARBOXYLATE SYMPORTER-RELATED"/>
    <property type="match status" value="1"/>
</dbReference>
<dbReference type="AlphaFoldDB" id="A0A151X4Q4"/>
<keyword evidence="7" id="KW-0769">Symport</keyword>
<keyword evidence="3 7" id="KW-0813">Transport</keyword>
<evidence type="ECO:0000313" key="9">
    <source>
        <dbReference type="Proteomes" id="UP000075809"/>
    </source>
</evidence>
<dbReference type="PANTHER" id="PTHR11958:SF63">
    <property type="entry name" value="AMINO ACID TRANSPORTER"/>
    <property type="match status" value="1"/>
</dbReference>
<evidence type="ECO:0000256" key="2">
    <source>
        <dbReference type="ARBA" id="ARBA00006148"/>
    </source>
</evidence>
<evidence type="ECO:0000256" key="5">
    <source>
        <dbReference type="ARBA" id="ARBA00022989"/>
    </source>
</evidence>
<keyword evidence="4 7" id="KW-0812">Transmembrane</keyword>
<dbReference type="PROSITE" id="PS51257">
    <property type="entry name" value="PROKAR_LIPOPROTEIN"/>
    <property type="match status" value="1"/>
</dbReference>
<organism evidence="8 9">
    <name type="scientific">Mycetomoellerius zeteki</name>
    <dbReference type="NCBI Taxonomy" id="64791"/>
    <lineage>
        <taxon>Eukaryota</taxon>
        <taxon>Metazoa</taxon>
        <taxon>Ecdysozoa</taxon>
        <taxon>Arthropoda</taxon>
        <taxon>Hexapoda</taxon>
        <taxon>Insecta</taxon>
        <taxon>Pterygota</taxon>
        <taxon>Neoptera</taxon>
        <taxon>Endopterygota</taxon>
        <taxon>Hymenoptera</taxon>
        <taxon>Apocrita</taxon>
        <taxon>Aculeata</taxon>
        <taxon>Formicoidea</taxon>
        <taxon>Formicidae</taxon>
        <taxon>Myrmicinae</taxon>
        <taxon>Mycetomoellerius</taxon>
    </lineage>
</organism>
<protein>
    <recommendedName>
        <fullName evidence="7">Amino acid transporter</fullName>
    </recommendedName>
</protein>
<dbReference type="GO" id="GO:0015175">
    <property type="term" value="F:neutral L-amino acid transmembrane transporter activity"/>
    <property type="evidence" value="ECO:0007669"/>
    <property type="project" value="TreeGrafter"/>
</dbReference>
<dbReference type="Gene3D" id="1.10.3860.10">
    <property type="entry name" value="Sodium:dicarboxylate symporter"/>
    <property type="match status" value="1"/>
</dbReference>
<dbReference type="STRING" id="64791.A0A151X4Q4"/>
<dbReference type="GO" id="GO:0005886">
    <property type="term" value="C:plasma membrane"/>
    <property type="evidence" value="ECO:0007669"/>
    <property type="project" value="TreeGrafter"/>
</dbReference>
<feature type="transmembrane region" description="Helical" evidence="7">
    <location>
        <begin position="336"/>
        <end position="357"/>
    </location>
</feature>
<keyword evidence="9" id="KW-1185">Reference proteome</keyword>
<evidence type="ECO:0000256" key="7">
    <source>
        <dbReference type="RuleBase" id="RU361216"/>
    </source>
</evidence>
<evidence type="ECO:0000256" key="4">
    <source>
        <dbReference type="ARBA" id="ARBA00022692"/>
    </source>
</evidence>
<feature type="transmembrane region" description="Helical" evidence="7">
    <location>
        <begin position="16"/>
        <end position="35"/>
    </location>
</feature>
<reference evidence="8 9" key="1">
    <citation type="submission" date="2015-09" db="EMBL/GenBank/DDBJ databases">
        <title>Trachymyrmex zeteki WGS genome.</title>
        <authorList>
            <person name="Nygaard S."/>
            <person name="Hu H."/>
            <person name="Boomsma J."/>
            <person name="Zhang G."/>
        </authorList>
    </citation>
    <scope>NUCLEOTIDE SEQUENCE [LARGE SCALE GENOMIC DNA]</scope>
    <source>
        <strain evidence="8">Tzet28-1</strain>
        <tissue evidence="8">Whole body</tissue>
    </source>
</reference>
<dbReference type="GO" id="GO:0015501">
    <property type="term" value="F:glutamate:sodium symporter activity"/>
    <property type="evidence" value="ECO:0007669"/>
    <property type="project" value="TreeGrafter"/>
</dbReference>
<evidence type="ECO:0000256" key="3">
    <source>
        <dbReference type="ARBA" id="ARBA00022448"/>
    </source>
</evidence>
<evidence type="ECO:0000313" key="8">
    <source>
        <dbReference type="EMBL" id="KYQ55403.1"/>
    </source>
</evidence>
<dbReference type="GO" id="GO:0005313">
    <property type="term" value="F:L-glutamate transmembrane transporter activity"/>
    <property type="evidence" value="ECO:0007669"/>
    <property type="project" value="TreeGrafter"/>
</dbReference>
<accession>A0A151X4Q4</accession>
<evidence type="ECO:0000256" key="6">
    <source>
        <dbReference type="ARBA" id="ARBA00023136"/>
    </source>
</evidence>
<keyword evidence="6 7" id="KW-0472">Membrane</keyword>
<feature type="transmembrane region" description="Helical" evidence="7">
    <location>
        <begin position="86"/>
        <end position="109"/>
    </location>
</feature>
<dbReference type="EMBL" id="KQ982540">
    <property type="protein sequence ID" value="KYQ55403.1"/>
    <property type="molecule type" value="Genomic_DNA"/>
</dbReference>
<dbReference type="InterPro" id="IPR050746">
    <property type="entry name" value="DAACS"/>
</dbReference>
<gene>
    <name evidence="8" type="ORF">ALC60_05691</name>
</gene>
<dbReference type="SUPFAM" id="SSF118215">
    <property type="entry name" value="Proton glutamate symport protein"/>
    <property type="match status" value="1"/>
</dbReference>
<comment type="subcellular location">
    <subcellularLocation>
        <location evidence="1 7">Membrane</location>
        <topology evidence="1 7">Multi-pass membrane protein</topology>
    </subcellularLocation>
</comment>
<dbReference type="Pfam" id="PF00375">
    <property type="entry name" value="SDF"/>
    <property type="match status" value="1"/>
</dbReference>
<evidence type="ECO:0000256" key="1">
    <source>
        <dbReference type="ARBA" id="ARBA00004141"/>
    </source>
</evidence>
<dbReference type="Proteomes" id="UP000075809">
    <property type="component" value="Unassembled WGS sequence"/>
</dbReference>
<dbReference type="PRINTS" id="PR00173">
    <property type="entry name" value="EDTRNSPORT"/>
</dbReference>
<feature type="transmembrane region" description="Helical" evidence="7">
    <location>
        <begin position="56"/>
        <end position="74"/>
    </location>
</feature>